<dbReference type="InterPro" id="IPR003961">
    <property type="entry name" value="FN3_dom"/>
</dbReference>
<name>A0A6P5JPP8_PHACI</name>
<dbReference type="CDD" id="cd00063">
    <property type="entry name" value="FN3"/>
    <property type="match status" value="1"/>
</dbReference>
<dbReference type="InParanoid" id="A0A6P5JPP8"/>
<evidence type="ECO:0000313" key="2">
    <source>
        <dbReference type="RefSeq" id="XP_020836155.1"/>
    </source>
</evidence>
<dbReference type="GeneID" id="110204220"/>
<accession>A0A6P5JPP8</accession>
<protein>
    <submittedName>
        <fullName evidence="2">Calcium-activated chloride channel regulator 1-like</fullName>
    </submittedName>
</protein>
<proteinExistence type="predicted"/>
<dbReference type="Gene3D" id="2.60.40.10">
    <property type="entry name" value="Immunoglobulins"/>
    <property type="match status" value="1"/>
</dbReference>
<reference evidence="2" key="1">
    <citation type="submission" date="2025-08" db="UniProtKB">
        <authorList>
            <consortium name="RefSeq"/>
        </authorList>
    </citation>
    <scope>IDENTIFICATION</scope>
    <source>
        <tissue evidence="2">Spleen</tissue>
    </source>
</reference>
<dbReference type="AlphaFoldDB" id="A0A6P5JPP8"/>
<keyword evidence="1" id="KW-1185">Reference proteome</keyword>
<gene>
    <name evidence="2" type="primary">LOC110204220</name>
</gene>
<dbReference type="KEGG" id="pcw:110204220"/>
<dbReference type="InterPro" id="IPR036116">
    <property type="entry name" value="FN3_sf"/>
</dbReference>
<evidence type="ECO:0000313" key="1">
    <source>
        <dbReference type="Proteomes" id="UP000515140"/>
    </source>
</evidence>
<organism evidence="1 2">
    <name type="scientific">Phascolarctos cinereus</name>
    <name type="common">Koala</name>
    <dbReference type="NCBI Taxonomy" id="38626"/>
    <lineage>
        <taxon>Eukaryota</taxon>
        <taxon>Metazoa</taxon>
        <taxon>Chordata</taxon>
        <taxon>Craniata</taxon>
        <taxon>Vertebrata</taxon>
        <taxon>Euteleostomi</taxon>
        <taxon>Mammalia</taxon>
        <taxon>Metatheria</taxon>
        <taxon>Diprotodontia</taxon>
        <taxon>Phascolarctidae</taxon>
        <taxon>Phascolarctos</taxon>
    </lineage>
</organism>
<dbReference type="RefSeq" id="XP_020836155.1">
    <property type="nucleotide sequence ID" value="XM_020980496.1"/>
</dbReference>
<dbReference type="FunFam" id="2.60.40.10:FF:001134">
    <property type="entry name" value="Calcium-activated chloride channel regulator 1"/>
    <property type="match status" value="1"/>
</dbReference>
<sequence>MQQASGIVPKDLNNFFHAGEVKMNPPRPEFNASDLQGKQVSFSRTASGGSFIVTNIPSGSIQDVFPPSQITDLKAQIEGNRINLTWTAPGDDYDDGQAQEYIIRMSENILDLRDKFDDALQVNTTHLTPKEASTQEFFVFEPKGINLVNGTNICIAIQAVDKANLKSKLSNIAQVSVFIPPEETPCSGSHIYKIMLKWLGELQVTIPK</sequence>
<dbReference type="InterPro" id="IPR013783">
    <property type="entry name" value="Ig-like_fold"/>
</dbReference>
<dbReference type="SUPFAM" id="SSF49265">
    <property type="entry name" value="Fibronectin type III"/>
    <property type="match status" value="1"/>
</dbReference>
<dbReference type="Proteomes" id="UP000515140">
    <property type="component" value="Unplaced"/>
</dbReference>